<dbReference type="SUPFAM" id="SSF140383">
    <property type="entry name" value="BSD domain-like"/>
    <property type="match status" value="1"/>
</dbReference>
<feature type="coiled-coil region" evidence="1">
    <location>
        <begin position="79"/>
        <end position="106"/>
    </location>
</feature>
<feature type="domain" description="BSD" evidence="3">
    <location>
        <begin position="205"/>
        <end position="257"/>
    </location>
</feature>
<evidence type="ECO:0000256" key="1">
    <source>
        <dbReference type="SAM" id="Coils"/>
    </source>
</evidence>
<dbReference type="InterPro" id="IPR005607">
    <property type="entry name" value="BSD_dom"/>
</dbReference>
<dbReference type="PANTHER" id="PTHR16019">
    <property type="entry name" value="SYNAPSE-ASSOCIATED PROTEIN"/>
    <property type="match status" value="1"/>
</dbReference>
<evidence type="ECO:0000256" key="2">
    <source>
        <dbReference type="SAM" id="MobiDB-lite"/>
    </source>
</evidence>
<gene>
    <name evidence="4" type="ORF">H6P81_001963</name>
</gene>
<feature type="region of interest" description="Disordered" evidence="2">
    <location>
        <begin position="1"/>
        <end position="61"/>
    </location>
</feature>
<dbReference type="PROSITE" id="PS50858">
    <property type="entry name" value="BSD"/>
    <property type="match status" value="1"/>
</dbReference>
<reference evidence="4 5" key="1">
    <citation type="submission" date="2021-07" db="EMBL/GenBank/DDBJ databases">
        <title>The Aristolochia fimbriata genome: insights into angiosperm evolution, floral development and chemical biosynthesis.</title>
        <authorList>
            <person name="Jiao Y."/>
        </authorList>
    </citation>
    <scope>NUCLEOTIDE SEQUENCE [LARGE SCALE GENOMIC DNA]</scope>
    <source>
        <strain evidence="4">IBCAS-2021</strain>
        <tissue evidence="4">Leaf</tissue>
    </source>
</reference>
<dbReference type="InterPro" id="IPR051494">
    <property type="entry name" value="BSD_domain-containing"/>
</dbReference>
<feature type="compositionally biased region" description="Low complexity" evidence="2">
    <location>
        <begin position="16"/>
        <end position="30"/>
    </location>
</feature>
<feature type="region of interest" description="Disordered" evidence="2">
    <location>
        <begin position="306"/>
        <end position="460"/>
    </location>
</feature>
<dbReference type="AlphaFoldDB" id="A0AAV7F8C7"/>
<accession>A0AAV7F8C7</accession>
<name>A0AAV7F8C7_ARIFI</name>
<keyword evidence="1" id="KW-0175">Coiled coil</keyword>
<sequence>MNFFKSVFADPDPSDPQDSPSHSPKKQSQSVEQGEDLERDEGKSPIDESPSPKSDPTDGSVWSFGGLIKTITAKSETVIQTYRRDLEEFSSELKKETAILREAIKDLPGSLEVGASVAQESLETVGQAIDEFGSSVWRGTADIITHGKDALLVDQDSDSSDVQTYGSSSRTPVRYSRFEAQVRALQSESNTYSEAPEDLGDFEKWKSGFSLDEKVDEIDNLFSENGALRGIYDKLVPGVINHDTFWLRYFYKVCKLKQVEDARADLVKRAISGDDEEELSWEVDEEEEEEVINGSTNQLSVIAERREKVKDEDHEISAEKKPVEVPEKNSGDEVADKVNIAEPVIVEVTEEKLPLESKTDSSGPNSDDSTAKADEKSLEGKAEPGDSSKDSDFSVVSSQRSSHEEEDLGWDEIEDPGSNDEKKMTSVGSPNKIDIRKRLSSAEEDEDLSWDIEDDEPVKQ</sequence>
<dbReference type="SMART" id="SM00751">
    <property type="entry name" value="BSD"/>
    <property type="match status" value="1"/>
</dbReference>
<comment type="caution">
    <text evidence="4">The sequence shown here is derived from an EMBL/GenBank/DDBJ whole genome shotgun (WGS) entry which is preliminary data.</text>
</comment>
<evidence type="ECO:0000259" key="3">
    <source>
        <dbReference type="PROSITE" id="PS50858"/>
    </source>
</evidence>
<feature type="compositionally biased region" description="Basic and acidic residues" evidence="2">
    <location>
        <begin position="349"/>
        <end position="359"/>
    </location>
</feature>
<dbReference type="Gene3D" id="1.10.3970.10">
    <property type="entry name" value="BSD domain"/>
    <property type="match status" value="1"/>
</dbReference>
<dbReference type="EMBL" id="JAINDJ010000002">
    <property type="protein sequence ID" value="KAG9457455.1"/>
    <property type="molecule type" value="Genomic_DNA"/>
</dbReference>
<evidence type="ECO:0000313" key="5">
    <source>
        <dbReference type="Proteomes" id="UP000825729"/>
    </source>
</evidence>
<dbReference type="GO" id="GO:0005737">
    <property type="term" value="C:cytoplasm"/>
    <property type="evidence" value="ECO:0007669"/>
    <property type="project" value="TreeGrafter"/>
</dbReference>
<organism evidence="4 5">
    <name type="scientific">Aristolochia fimbriata</name>
    <name type="common">White veined hardy Dutchman's pipe vine</name>
    <dbReference type="NCBI Taxonomy" id="158543"/>
    <lineage>
        <taxon>Eukaryota</taxon>
        <taxon>Viridiplantae</taxon>
        <taxon>Streptophyta</taxon>
        <taxon>Embryophyta</taxon>
        <taxon>Tracheophyta</taxon>
        <taxon>Spermatophyta</taxon>
        <taxon>Magnoliopsida</taxon>
        <taxon>Magnoliidae</taxon>
        <taxon>Piperales</taxon>
        <taxon>Aristolochiaceae</taxon>
        <taxon>Aristolochia</taxon>
    </lineage>
</organism>
<proteinExistence type="predicted"/>
<feature type="compositionally biased region" description="Acidic residues" evidence="2">
    <location>
        <begin position="442"/>
        <end position="460"/>
    </location>
</feature>
<dbReference type="InterPro" id="IPR035925">
    <property type="entry name" value="BSD_dom_sf"/>
</dbReference>
<dbReference type="Pfam" id="PF03909">
    <property type="entry name" value="BSD"/>
    <property type="match status" value="1"/>
</dbReference>
<evidence type="ECO:0000313" key="4">
    <source>
        <dbReference type="EMBL" id="KAG9457455.1"/>
    </source>
</evidence>
<feature type="compositionally biased region" description="Acidic residues" evidence="2">
    <location>
        <begin position="404"/>
        <end position="418"/>
    </location>
</feature>
<keyword evidence="5" id="KW-1185">Reference proteome</keyword>
<dbReference type="PANTHER" id="PTHR16019:SF5">
    <property type="entry name" value="BSD DOMAIN-CONTAINING PROTEIN 1"/>
    <property type="match status" value="1"/>
</dbReference>
<protein>
    <recommendedName>
        <fullName evidence="3">BSD domain-containing protein</fullName>
    </recommendedName>
</protein>
<feature type="compositionally biased region" description="Basic and acidic residues" evidence="2">
    <location>
        <begin position="369"/>
        <end position="392"/>
    </location>
</feature>
<dbReference type="Proteomes" id="UP000825729">
    <property type="component" value="Unassembled WGS sequence"/>
</dbReference>
<feature type="compositionally biased region" description="Basic and acidic residues" evidence="2">
    <location>
        <begin position="306"/>
        <end position="336"/>
    </location>
</feature>